<dbReference type="EMBL" id="PPSL01000002">
    <property type="protein sequence ID" value="PQJ11971.1"/>
    <property type="molecule type" value="Genomic_DNA"/>
</dbReference>
<evidence type="ECO:0000313" key="3">
    <source>
        <dbReference type="Proteomes" id="UP000239872"/>
    </source>
</evidence>
<feature type="transmembrane region" description="Helical" evidence="1">
    <location>
        <begin position="70"/>
        <end position="90"/>
    </location>
</feature>
<name>A0A2S7SZD6_9BACT</name>
<feature type="transmembrane region" description="Helical" evidence="1">
    <location>
        <begin position="157"/>
        <end position="181"/>
    </location>
</feature>
<dbReference type="OrthoDB" id="982313at2"/>
<feature type="transmembrane region" description="Helical" evidence="1">
    <location>
        <begin position="42"/>
        <end position="64"/>
    </location>
</feature>
<dbReference type="RefSeq" id="WP_105038851.1">
    <property type="nucleotide sequence ID" value="NZ_PPSL01000002.1"/>
</dbReference>
<keyword evidence="3" id="KW-1185">Reference proteome</keyword>
<organism evidence="2 3">
    <name type="scientific">Flavipsychrobacter stenotrophus</name>
    <dbReference type="NCBI Taxonomy" id="2077091"/>
    <lineage>
        <taxon>Bacteria</taxon>
        <taxon>Pseudomonadati</taxon>
        <taxon>Bacteroidota</taxon>
        <taxon>Chitinophagia</taxon>
        <taxon>Chitinophagales</taxon>
        <taxon>Chitinophagaceae</taxon>
        <taxon>Flavipsychrobacter</taxon>
    </lineage>
</organism>
<keyword evidence="1" id="KW-0812">Transmembrane</keyword>
<dbReference type="Proteomes" id="UP000239872">
    <property type="component" value="Unassembled WGS sequence"/>
</dbReference>
<protein>
    <submittedName>
        <fullName evidence="2">Uncharacterized protein</fullName>
    </submittedName>
</protein>
<comment type="caution">
    <text evidence="2">The sequence shown here is derived from an EMBL/GenBank/DDBJ whole genome shotgun (WGS) entry which is preliminary data.</text>
</comment>
<evidence type="ECO:0000256" key="1">
    <source>
        <dbReference type="SAM" id="Phobius"/>
    </source>
</evidence>
<sequence length="201" mass="22860">MEIEEQWRNFEPEDDILEELFGKVKVSGLQSHGVLSKLRKNILSSTILSLVATAYLFWATFYFAIWQVQVMLAVVDVFCIWILVISVRLYKGIDPQIDPSLSLLEQLNNTRAAMQHYMDVQQKVSIFIYPLSIAAGFLIGGVVGAGKPIEAFIGEKVVIISLIVAIVVLTPVNYFFARWLFKLFFGKQLQQLDTLIKELEE</sequence>
<accession>A0A2S7SZD6</accession>
<keyword evidence="1" id="KW-1133">Transmembrane helix</keyword>
<reference evidence="2 3" key="1">
    <citation type="submission" date="2018-01" db="EMBL/GenBank/DDBJ databases">
        <title>A novel member of the phylum Bacteroidetes isolated from glacier ice.</title>
        <authorList>
            <person name="Liu Q."/>
            <person name="Xin Y.-H."/>
        </authorList>
    </citation>
    <scope>NUCLEOTIDE SEQUENCE [LARGE SCALE GENOMIC DNA]</scope>
    <source>
        <strain evidence="2 3">RB1R16</strain>
    </source>
</reference>
<feature type="transmembrane region" description="Helical" evidence="1">
    <location>
        <begin position="124"/>
        <end position="145"/>
    </location>
</feature>
<dbReference type="AlphaFoldDB" id="A0A2S7SZD6"/>
<evidence type="ECO:0000313" key="2">
    <source>
        <dbReference type="EMBL" id="PQJ11971.1"/>
    </source>
</evidence>
<gene>
    <name evidence="2" type="ORF">CJD36_009270</name>
</gene>
<proteinExistence type="predicted"/>
<keyword evidence="1" id="KW-0472">Membrane</keyword>